<reference evidence="1 2" key="1">
    <citation type="submission" date="2015-05" db="EMBL/GenBank/DDBJ databases">
        <title>Draft Genome assembly of Streptomyces showdoensis.</title>
        <authorList>
            <person name="Thapa K.K."/>
            <person name="Metsa-Ketela M."/>
        </authorList>
    </citation>
    <scope>NUCLEOTIDE SEQUENCE [LARGE SCALE GENOMIC DNA]</scope>
    <source>
        <strain evidence="1 2">ATCC 15227</strain>
    </source>
</reference>
<protein>
    <submittedName>
        <fullName evidence="1">Uncharacterized protein</fullName>
    </submittedName>
</protein>
<gene>
    <name evidence="1" type="ORF">VO63_05465</name>
</gene>
<dbReference type="RefSeq" id="WP_046906395.1">
    <property type="nucleotide sequence ID" value="NZ_BAAAXG010000026.1"/>
</dbReference>
<keyword evidence="2" id="KW-1185">Reference proteome</keyword>
<dbReference type="AlphaFoldDB" id="A0A2P2GTR8"/>
<dbReference type="Proteomes" id="UP000265325">
    <property type="component" value="Unassembled WGS sequence"/>
</dbReference>
<evidence type="ECO:0000313" key="2">
    <source>
        <dbReference type="Proteomes" id="UP000265325"/>
    </source>
</evidence>
<name>A0A2P2GTR8_STREW</name>
<proteinExistence type="predicted"/>
<organism evidence="1 2">
    <name type="scientific">Streptomyces showdoensis</name>
    <dbReference type="NCBI Taxonomy" id="68268"/>
    <lineage>
        <taxon>Bacteria</taxon>
        <taxon>Bacillati</taxon>
        <taxon>Actinomycetota</taxon>
        <taxon>Actinomycetes</taxon>
        <taxon>Kitasatosporales</taxon>
        <taxon>Streptomycetaceae</taxon>
        <taxon>Streptomyces</taxon>
    </lineage>
</organism>
<comment type="caution">
    <text evidence="1">The sequence shown here is derived from an EMBL/GenBank/DDBJ whole genome shotgun (WGS) entry which is preliminary data.</text>
</comment>
<dbReference type="EMBL" id="LAQS01000006">
    <property type="protein sequence ID" value="KKZ74894.1"/>
    <property type="molecule type" value="Genomic_DNA"/>
</dbReference>
<accession>A0A2P2GTR8</accession>
<sequence length="227" mass="24999">MHIFTSEDWKNLSEDLNSAGGRIDERFSGIALSDIEFHLWIPSGNSGRIGRILSYLDLSFRWSLSIANEISSGREWHSEPSGTLHPFPLFSAGGGLRLETSEAGSFRAKLKAANDVAVQCLAVPSLVVTLFVGLTGIELLAPDSTTPPAPPACERVVSQLGGSERWLRPFREASPGGYTMRAICVQENGEGFYFEWGMERRMTAGDSSHVHDVQVLMFRDLSQRPDQ</sequence>
<evidence type="ECO:0000313" key="1">
    <source>
        <dbReference type="EMBL" id="KKZ74894.1"/>
    </source>
</evidence>